<dbReference type="AlphaFoldDB" id="A0AA46YNE6"/>
<dbReference type="RefSeq" id="WP_271636505.1">
    <property type="nucleotide sequence ID" value="NZ_CP094970.1"/>
</dbReference>
<keyword evidence="1" id="KW-0732">Signal</keyword>
<sequence length="224" mass="25222">MKRSAGRSVILGAFVALVAASAAPSGVLSPAQAVHAAHEQERVVKRADVDGDGRTDVVRVRDGDNRVRVTVDRARGRTLRRTLGSGSEYEQPSWHGAANLNGRRGKELAVLTRYGAHSLFFSVLTVRHGKLVLQRAPGGKKTWFVDGAAWIAAGWKRSHEHGHLRMSYRLVTKDWDTDRWHGSATKYRWAKHRWHRVDKHALRPHSDRAAFRYGGWRVKGLPRY</sequence>
<feature type="chain" id="PRO_5041461629" evidence="1">
    <location>
        <begin position="23"/>
        <end position="224"/>
    </location>
</feature>
<dbReference type="SUPFAM" id="SSF69318">
    <property type="entry name" value="Integrin alpha N-terminal domain"/>
    <property type="match status" value="1"/>
</dbReference>
<evidence type="ECO:0000313" key="2">
    <source>
        <dbReference type="EMBL" id="UYM07529.1"/>
    </source>
</evidence>
<dbReference type="Proteomes" id="UP001164390">
    <property type="component" value="Chromosome"/>
</dbReference>
<organism evidence="2 3">
    <name type="scientific">Solicola gregarius</name>
    <dbReference type="NCBI Taxonomy" id="2908642"/>
    <lineage>
        <taxon>Bacteria</taxon>
        <taxon>Bacillati</taxon>
        <taxon>Actinomycetota</taxon>
        <taxon>Actinomycetes</taxon>
        <taxon>Propionibacteriales</taxon>
        <taxon>Nocardioidaceae</taxon>
        <taxon>Solicola</taxon>
    </lineage>
</organism>
<evidence type="ECO:0000256" key="1">
    <source>
        <dbReference type="SAM" id="SignalP"/>
    </source>
</evidence>
<protein>
    <submittedName>
        <fullName evidence="2">VCBS repeat-containing protein</fullName>
    </submittedName>
</protein>
<gene>
    <name evidence="2" type="ORF">L0C25_10800</name>
</gene>
<keyword evidence="3" id="KW-1185">Reference proteome</keyword>
<proteinExistence type="predicted"/>
<feature type="signal peptide" evidence="1">
    <location>
        <begin position="1"/>
        <end position="22"/>
    </location>
</feature>
<evidence type="ECO:0000313" key="3">
    <source>
        <dbReference type="Proteomes" id="UP001164390"/>
    </source>
</evidence>
<dbReference type="InterPro" id="IPR028994">
    <property type="entry name" value="Integrin_alpha_N"/>
</dbReference>
<dbReference type="KEGG" id="sgrg:L0C25_10800"/>
<reference evidence="2" key="1">
    <citation type="submission" date="2022-01" db="EMBL/GenBank/DDBJ databases">
        <title>Nocardioidaceae gen. sp. A5X3R13.</title>
        <authorList>
            <person name="Lopez Marin M.A."/>
            <person name="Uhlik O."/>
        </authorList>
    </citation>
    <scope>NUCLEOTIDE SEQUENCE</scope>
    <source>
        <strain evidence="2">A5X3R13</strain>
    </source>
</reference>
<name>A0AA46YNE6_9ACTN</name>
<accession>A0AA46YNE6</accession>
<dbReference type="EMBL" id="CP094970">
    <property type="protein sequence ID" value="UYM07529.1"/>
    <property type="molecule type" value="Genomic_DNA"/>
</dbReference>